<dbReference type="GO" id="GO:0015288">
    <property type="term" value="F:porin activity"/>
    <property type="evidence" value="ECO:0007669"/>
    <property type="project" value="TreeGrafter"/>
</dbReference>
<evidence type="ECO:0000256" key="4">
    <source>
        <dbReference type="ARBA" id="ARBA00022452"/>
    </source>
</evidence>
<evidence type="ECO:0000256" key="2">
    <source>
        <dbReference type="ARBA" id="ARBA00007613"/>
    </source>
</evidence>
<gene>
    <name evidence="9" type="ORF">SAMN05421818_10892</name>
</gene>
<keyword evidence="6" id="KW-0472">Membrane</keyword>
<keyword evidence="8" id="KW-0175">Coiled coil</keyword>
<feature type="coiled-coil region" evidence="8">
    <location>
        <begin position="368"/>
        <end position="402"/>
    </location>
</feature>
<evidence type="ECO:0000313" key="9">
    <source>
        <dbReference type="EMBL" id="SDH61712.1"/>
    </source>
</evidence>
<dbReference type="Proteomes" id="UP000243588">
    <property type="component" value="Unassembled WGS sequence"/>
</dbReference>
<dbReference type="GO" id="GO:1990281">
    <property type="term" value="C:efflux pump complex"/>
    <property type="evidence" value="ECO:0007669"/>
    <property type="project" value="TreeGrafter"/>
</dbReference>
<evidence type="ECO:0000256" key="6">
    <source>
        <dbReference type="ARBA" id="ARBA00023136"/>
    </source>
</evidence>
<dbReference type="Pfam" id="PF02321">
    <property type="entry name" value="OEP"/>
    <property type="match status" value="2"/>
</dbReference>
<reference evidence="10" key="1">
    <citation type="submission" date="2016-10" db="EMBL/GenBank/DDBJ databases">
        <authorList>
            <person name="Varghese N."/>
            <person name="Submissions S."/>
        </authorList>
    </citation>
    <scope>NUCLEOTIDE SEQUENCE [LARGE SCALE GENOMIC DNA]</scope>
    <source>
        <strain evidence="10">DSM 23313</strain>
    </source>
</reference>
<dbReference type="PANTHER" id="PTHR30026">
    <property type="entry name" value="OUTER MEMBRANE PROTEIN TOLC"/>
    <property type="match status" value="1"/>
</dbReference>
<dbReference type="STRING" id="702745.SAMN05421818_10892"/>
<protein>
    <submittedName>
        <fullName evidence="9">Outer membrane protein TolC</fullName>
    </submittedName>
</protein>
<keyword evidence="4" id="KW-1134">Transmembrane beta strand</keyword>
<accession>A0A1G8DVJ9</accession>
<evidence type="ECO:0000313" key="10">
    <source>
        <dbReference type="Proteomes" id="UP000243588"/>
    </source>
</evidence>
<dbReference type="RefSeq" id="WP_090407619.1">
    <property type="nucleotide sequence ID" value="NZ_FNDQ01000008.1"/>
</dbReference>
<proteinExistence type="inferred from homology"/>
<sequence>MMKKHLFTTAVVGVITLTAQWGYAQNTPQFSLADLWEKTEQNYVGLQAKIANVDAAQHHYKSSKTEALPQLRIQAQNSYGSFEGSNGAFFPQPGFFNVSGNPDAFDGADNTMNSFGSAVVEWEIFAFGKQKQATKATKASLNKSIADKEAYAIQLKKELTTRYIRTLYNEANLDWTQKNTNRLNEVQRITASLTAAGMKPQADSLLAHSSYLQALSQQDLWQGNKESSLIHLAELTGEESGINTIETERFLSFSTTDQQPDTAIEHNHPFLQSLEHQSKSLMHSSKSIARSGLPSFKVLGGYAVRGSGIDKSGYVSDRWKDGFSNSVNNYLVGVGLTWNFTTLFTNKQKQENFAKMAKSVDFQKEQYSQQMQAQLASSIAKINEQQKQLQKTKQAIEQAHQAYTMYLARYKSGLIALSELLQIQSLLQQAEKTHIEASQQYWLQLVAQATLTTDFQFLFNNL</sequence>
<organism evidence="9 10">
    <name type="scientific">Myroides phaeus</name>
    <dbReference type="NCBI Taxonomy" id="702745"/>
    <lineage>
        <taxon>Bacteria</taxon>
        <taxon>Pseudomonadati</taxon>
        <taxon>Bacteroidota</taxon>
        <taxon>Flavobacteriia</taxon>
        <taxon>Flavobacteriales</taxon>
        <taxon>Flavobacteriaceae</taxon>
        <taxon>Myroides</taxon>
    </lineage>
</organism>
<dbReference type="Gene3D" id="1.20.1600.10">
    <property type="entry name" value="Outer membrane efflux proteins (OEP)"/>
    <property type="match status" value="1"/>
</dbReference>
<comment type="subcellular location">
    <subcellularLocation>
        <location evidence="1">Cell outer membrane</location>
    </subcellularLocation>
</comment>
<dbReference type="SUPFAM" id="SSF56954">
    <property type="entry name" value="Outer membrane efflux proteins (OEP)"/>
    <property type="match status" value="1"/>
</dbReference>
<dbReference type="AlphaFoldDB" id="A0A1G8DVJ9"/>
<evidence type="ECO:0000256" key="5">
    <source>
        <dbReference type="ARBA" id="ARBA00022692"/>
    </source>
</evidence>
<dbReference type="InterPro" id="IPR051906">
    <property type="entry name" value="TolC-like"/>
</dbReference>
<dbReference type="GO" id="GO:0015562">
    <property type="term" value="F:efflux transmembrane transporter activity"/>
    <property type="evidence" value="ECO:0007669"/>
    <property type="project" value="InterPro"/>
</dbReference>
<dbReference type="GO" id="GO:0009279">
    <property type="term" value="C:cell outer membrane"/>
    <property type="evidence" value="ECO:0007669"/>
    <property type="project" value="UniProtKB-SubCell"/>
</dbReference>
<evidence type="ECO:0000256" key="3">
    <source>
        <dbReference type="ARBA" id="ARBA00022448"/>
    </source>
</evidence>
<comment type="similarity">
    <text evidence="2">Belongs to the outer membrane factor (OMF) (TC 1.B.17) family.</text>
</comment>
<keyword evidence="5" id="KW-0812">Transmembrane</keyword>
<keyword evidence="10" id="KW-1185">Reference proteome</keyword>
<dbReference type="InterPro" id="IPR003423">
    <property type="entry name" value="OMP_efflux"/>
</dbReference>
<keyword evidence="7" id="KW-0998">Cell outer membrane</keyword>
<keyword evidence="3" id="KW-0813">Transport</keyword>
<evidence type="ECO:0000256" key="7">
    <source>
        <dbReference type="ARBA" id="ARBA00023237"/>
    </source>
</evidence>
<name>A0A1G8DVJ9_9FLAO</name>
<evidence type="ECO:0000256" key="8">
    <source>
        <dbReference type="SAM" id="Coils"/>
    </source>
</evidence>
<dbReference type="PANTHER" id="PTHR30026:SF20">
    <property type="entry name" value="OUTER MEMBRANE PROTEIN TOLC"/>
    <property type="match status" value="1"/>
</dbReference>
<evidence type="ECO:0000256" key="1">
    <source>
        <dbReference type="ARBA" id="ARBA00004442"/>
    </source>
</evidence>
<dbReference type="EMBL" id="FNDQ01000008">
    <property type="protein sequence ID" value="SDH61712.1"/>
    <property type="molecule type" value="Genomic_DNA"/>
</dbReference>